<dbReference type="Proteomes" id="UP000198373">
    <property type="component" value="Unassembled WGS sequence"/>
</dbReference>
<feature type="region of interest" description="Disordered" evidence="1">
    <location>
        <begin position="1"/>
        <end position="70"/>
    </location>
</feature>
<dbReference type="AlphaFoldDB" id="A0A239F3H2"/>
<accession>A0A239F3H2</accession>
<gene>
    <name evidence="2" type="ORF">SAMN06893096_104446</name>
</gene>
<protein>
    <submittedName>
        <fullName evidence="2">Uncharacterized protein</fullName>
    </submittedName>
</protein>
<evidence type="ECO:0000313" key="3">
    <source>
        <dbReference type="Proteomes" id="UP000198373"/>
    </source>
</evidence>
<keyword evidence="3" id="KW-1185">Reference proteome</keyword>
<feature type="compositionally biased region" description="Pro residues" evidence="1">
    <location>
        <begin position="43"/>
        <end position="54"/>
    </location>
</feature>
<dbReference type="EMBL" id="FZOO01000004">
    <property type="protein sequence ID" value="SNS51377.1"/>
    <property type="molecule type" value="Genomic_DNA"/>
</dbReference>
<organism evidence="2 3">
    <name type="scientific">Geodermatophilus pulveris</name>
    <dbReference type="NCBI Taxonomy" id="1564159"/>
    <lineage>
        <taxon>Bacteria</taxon>
        <taxon>Bacillati</taxon>
        <taxon>Actinomycetota</taxon>
        <taxon>Actinomycetes</taxon>
        <taxon>Geodermatophilales</taxon>
        <taxon>Geodermatophilaceae</taxon>
        <taxon>Geodermatophilus</taxon>
    </lineage>
</organism>
<sequence length="70" mass="7088">MPSPDRPAGWLTAGMVSPLPEPEPVIDPTEPVPDDPGELLPDAPEPLPPAPVEPTPDDPGGDPGGVPEPA</sequence>
<reference evidence="3" key="1">
    <citation type="submission" date="2017-06" db="EMBL/GenBank/DDBJ databases">
        <authorList>
            <person name="Varghese N."/>
            <person name="Submissions S."/>
        </authorList>
    </citation>
    <scope>NUCLEOTIDE SEQUENCE [LARGE SCALE GENOMIC DNA]</scope>
    <source>
        <strain evidence="3">DSM 46839</strain>
    </source>
</reference>
<name>A0A239F3H2_9ACTN</name>
<evidence type="ECO:0000313" key="2">
    <source>
        <dbReference type="EMBL" id="SNS51377.1"/>
    </source>
</evidence>
<proteinExistence type="predicted"/>
<evidence type="ECO:0000256" key="1">
    <source>
        <dbReference type="SAM" id="MobiDB-lite"/>
    </source>
</evidence>